<dbReference type="CDD" id="cd01908">
    <property type="entry name" value="YafJ"/>
    <property type="match status" value="1"/>
</dbReference>
<evidence type="ECO:0000313" key="3">
    <source>
        <dbReference type="EMBL" id="PKZ68812.1"/>
    </source>
</evidence>
<sequence length="294" mass="32954">MCQLLGMNCNTPTDIHFSFAGFRKRGGQTDIHTDGFGIVFFEKNPDPSQGNGKAGIRQFHDDKPSFCSPVADLVNSYPIKAMNVICHIRKATQGTNCLANTHPFVREVWGEEWAFAHNGQLQMDFMDQLSPVPTHYQPVGTTDSEMAFCYLLNRLKSQFSEPPSNEVLFQFLTTICRELSALGLFNCLISNGDWQLAYAGSLLFFITRKAPFGEAKLADSELAIDFSEVTSQTDKVTLITTIPLTYNEHWQQLYVDECLMFRDGDILFKDTPDNPTRLTIEEGIAIARKVGASL</sequence>
<dbReference type="AlphaFoldDB" id="A0A0X8K736"/>
<keyword evidence="1 3" id="KW-0315">Glutamine amidotransferase</keyword>
<dbReference type="PROSITE" id="PS51278">
    <property type="entry name" value="GATASE_TYPE_2"/>
    <property type="match status" value="1"/>
</dbReference>
<dbReference type="PANTHER" id="PTHR42824:SF1">
    <property type="entry name" value="GLUTAMINE AMIDOTRANSFERASE YAFJ-RELATED"/>
    <property type="match status" value="1"/>
</dbReference>
<evidence type="ECO:0000256" key="1">
    <source>
        <dbReference type="ARBA" id="ARBA00022962"/>
    </source>
</evidence>
<reference evidence="3 5" key="1">
    <citation type="submission" date="2017-12" db="EMBL/GenBank/DDBJ databases">
        <title>Phylogenetic diversity of female urinary microbiome.</title>
        <authorList>
            <person name="Thomas-White K."/>
            <person name="Wolfe A.J."/>
        </authorList>
    </citation>
    <scope>NUCLEOTIDE SEQUENCE [LARGE SCALE GENOMIC DNA]</scope>
    <source>
        <strain evidence="3 5">UMB0416</strain>
    </source>
</reference>
<dbReference type="Pfam" id="PF13230">
    <property type="entry name" value="GATase_4"/>
    <property type="match status" value="1"/>
</dbReference>
<dbReference type="InterPro" id="IPR026869">
    <property type="entry name" value="EgtC-like"/>
</dbReference>
<dbReference type="InterPro" id="IPR029055">
    <property type="entry name" value="Ntn_hydrolases_N"/>
</dbReference>
<proteinExistence type="predicted"/>
<evidence type="ECO:0000313" key="4">
    <source>
        <dbReference type="EMBL" id="STY98186.1"/>
    </source>
</evidence>
<dbReference type="EMBL" id="PKJS01000007">
    <property type="protein sequence ID" value="PKZ68812.1"/>
    <property type="molecule type" value="Genomic_DNA"/>
</dbReference>
<dbReference type="KEGG" id="mos:AXE82_08215"/>
<organism evidence="3 5">
    <name type="scientific">Faucicola osloensis</name>
    <name type="common">Moraxella osloensis</name>
    <dbReference type="NCBI Taxonomy" id="34062"/>
    <lineage>
        <taxon>Bacteria</taxon>
        <taxon>Pseudomonadati</taxon>
        <taxon>Pseudomonadota</taxon>
        <taxon>Gammaproteobacteria</taxon>
        <taxon>Moraxellales</taxon>
        <taxon>Moraxellaceae</taxon>
        <taxon>Faucicola</taxon>
    </lineage>
</organism>
<dbReference type="InterPro" id="IPR017932">
    <property type="entry name" value="GATase_2_dom"/>
</dbReference>
<dbReference type="RefSeq" id="WP_062333517.1">
    <property type="nucleotide sequence ID" value="NZ_CBCRZU010000027.1"/>
</dbReference>
<dbReference type="SUPFAM" id="SSF56235">
    <property type="entry name" value="N-terminal nucleophile aminohydrolases (Ntn hydrolases)"/>
    <property type="match status" value="1"/>
</dbReference>
<feature type="domain" description="Glutamine amidotransferase type-2" evidence="2">
    <location>
        <begin position="2"/>
        <end position="294"/>
    </location>
</feature>
<evidence type="ECO:0000313" key="6">
    <source>
        <dbReference type="Proteomes" id="UP000255230"/>
    </source>
</evidence>
<name>A0A0X8K736_FAUOS</name>
<evidence type="ECO:0000259" key="2">
    <source>
        <dbReference type="PROSITE" id="PS51278"/>
    </source>
</evidence>
<dbReference type="Proteomes" id="UP000255230">
    <property type="component" value="Unassembled WGS sequence"/>
</dbReference>
<keyword evidence="6" id="KW-1185">Reference proteome</keyword>
<dbReference type="GO" id="GO:0016740">
    <property type="term" value="F:transferase activity"/>
    <property type="evidence" value="ECO:0007669"/>
    <property type="project" value="UniProtKB-KW"/>
</dbReference>
<dbReference type="GeneID" id="35777872"/>
<protein>
    <submittedName>
        <fullName evidence="3">Class II glutamine amidotransferase</fullName>
    </submittedName>
    <submittedName>
        <fullName evidence="4">Predicted glutamine amidotransferase</fullName>
    </submittedName>
</protein>
<dbReference type="EMBL" id="UGPY01000001">
    <property type="protein sequence ID" value="STY98186.1"/>
    <property type="molecule type" value="Genomic_DNA"/>
</dbReference>
<gene>
    <name evidence="3" type="ORF">CYJ96_06540</name>
    <name evidence="4" type="ORF">NCTC10465_01994</name>
</gene>
<accession>A0A0X8K736</accession>
<dbReference type="Gene3D" id="3.60.20.10">
    <property type="entry name" value="Glutamine Phosphoribosylpyrophosphate, subunit 1, domain 1"/>
    <property type="match status" value="1"/>
</dbReference>
<evidence type="ECO:0000313" key="5">
    <source>
        <dbReference type="Proteomes" id="UP000234914"/>
    </source>
</evidence>
<keyword evidence="3" id="KW-0808">Transferase</keyword>
<dbReference type="PANTHER" id="PTHR42824">
    <property type="entry name" value="GLUTAMINE AMIDOTRANSFERASE"/>
    <property type="match status" value="1"/>
</dbReference>
<dbReference type="Proteomes" id="UP000234914">
    <property type="component" value="Unassembled WGS sequence"/>
</dbReference>
<reference evidence="4 6" key="2">
    <citation type="submission" date="2018-06" db="EMBL/GenBank/DDBJ databases">
        <authorList>
            <consortium name="Pathogen Informatics"/>
            <person name="Doyle S."/>
        </authorList>
    </citation>
    <scope>NUCLEOTIDE SEQUENCE [LARGE SCALE GENOMIC DNA]</scope>
    <source>
        <strain evidence="4 6">NCTC10465</strain>
    </source>
</reference>